<dbReference type="Gene3D" id="2.115.10.20">
    <property type="entry name" value="Glycosyl hydrolase domain, family 43"/>
    <property type="match status" value="1"/>
</dbReference>
<evidence type="ECO:0000256" key="3">
    <source>
        <dbReference type="ARBA" id="ARBA00022801"/>
    </source>
</evidence>
<keyword evidence="5 7" id="KW-0326">Glycosidase</keyword>
<keyword evidence="9" id="KW-1185">Reference proteome</keyword>
<evidence type="ECO:0000256" key="7">
    <source>
        <dbReference type="RuleBase" id="RU361187"/>
    </source>
</evidence>
<evidence type="ECO:0000313" key="9">
    <source>
        <dbReference type="Proteomes" id="UP001139000"/>
    </source>
</evidence>
<sequence length="280" mass="31470">MIAFNNTAYLYTGHDEPRADVDDYVMNNWLCFSSTDLKTWIEHPVPLSAKDFKWAKGDAYASKVIHFNDKFYWFVSVSHGSVPGKAIAVAVSRHPTEPFEDALGHALVTHDMLPKAETDKANLDPSVLIDDDGTAHMYWGNTLCYYARLNSNLTAIDGEIRITELPGFFEGAHIHKHGDWYYLSYGHELPEKVAYAMSRNAAGPWEFKGILNEAADNCETNRPATLDFRGKSYFFYHNGALPNGGSHRRSVCIDYLHYNADGTMKQVVMTSDGVEKLSNS</sequence>
<proteinExistence type="inferred from homology"/>
<gene>
    <name evidence="8" type="ORF">LXM26_14890</name>
</gene>
<comment type="similarity">
    <text evidence="1 7">Belongs to the glycosyl hydrolase 43 family.</text>
</comment>
<evidence type="ECO:0000256" key="2">
    <source>
        <dbReference type="ARBA" id="ARBA00022651"/>
    </source>
</evidence>
<dbReference type="RefSeq" id="WP_234655871.1">
    <property type="nucleotide sequence ID" value="NZ_CP094997.1"/>
</dbReference>
<dbReference type="PANTHER" id="PTHR43772:SF2">
    <property type="entry name" value="PUTATIVE (AFU_ORTHOLOGUE AFUA_2G04480)-RELATED"/>
    <property type="match status" value="1"/>
</dbReference>
<keyword evidence="3 7" id="KW-0378">Hydrolase</keyword>
<dbReference type="Pfam" id="PF04616">
    <property type="entry name" value="Glyco_hydro_43"/>
    <property type="match status" value="1"/>
</dbReference>
<dbReference type="InterPro" id="IPR006710">
    <property type="entry name" value="Glyco_hydro_43"/>
</dbReference>
<evidence type="ECO:0000256" key="5">
    <source>
        <dbReference type="ARBA" id="ARBA00023295"/>
    </source>
</evidence>
<accession>A0A9X1PK29</accession>
<dbReference type="SUPFAM" id="SSF75005">
    <property type="entry name" value="Arabinanase/levansucrase/invertase"/>
    <property type="match status" value="1"/>
</dbReference>
<keyword evidence="2" id="KW-0858">Xylan degradation</keyword>
<protein>
    <submittedName>
        <fullName evidence="8">Glycoside hydrolase family 43 protein</fullName>
    </submittedName>
</protein>
<evidence type="ECO:0000256" key="1">
    <source>
        <dbReference type="ARBA" id="ARBA00009865"/>
    </source>
</evidence>
<evidence type="ECO:0000313" key="8">
    <source>
        <dbReference type="EMBL" id="MCF0062792.1"/>
    </source>
</evidence>
<keyword evidence="4" id="KW-0119">Carbohydrate metabolism</keyword>
<dbReference type="AlphaFoldDB" id="A0A9X1PK29"/>
<feature type="site" description="Important for catalytic activity, responsible for pKa modulation of the active site Glu and correct orientation of both the proton donor and substrate" evidence="6">
    <location>
        <position position="124"/>
    </location>
</feature>
<dbReference type="CDD" id="cd18618">
    <property type="entry name" value="GH43_Xsa43E-like"/>
    <property type="match status" value="1"/>
</dbReference>
<dbReference type="GO" id="GO:0004553">
    <property type="term" value="F:hydrolase activity, hydrolyzing O-glycosyl compounds"/>
    <property type="evidence" value="ECO:0007669"/>
    <property type="project" value="InterPro"/>
</dbReference>
<dbReference type="EMBL" id="JAJTTC010000003">
    <property type="protein sequence ID" value="MCF0062792.1"/>
    <property type="molecule type" value="Genomic_DNA"/>
</dbReference>
<name>A0A9X1PK29_9BACT</name>
<dbReference type="InterPro" id="IPR023296">
    <property type="entry name" value="Glyco_hydro_beta-prop_sf"/>
</dbReference>
<dbReference type="GO" id="GO:0045493">
    <property type="term" value="P:xylan catabolic process"/>
    <property type="evidence" value="ECO:0007669"/>
    <property type="project" value="UniProtKB-KW"/>
</dbReference>
<evidence type="ECO:0000256" key="6">
    <source>
        <dbReference type="PIRSR" id="PIRSR606710-2"/>
    </source>
</evidence>
<dbReference type="PANTHER" id="PTHR43772">
    <property type="entry name" value="ENDO-1,4-BETA-XYLANASE"/>
    <property type="match status" value="1"/>
</dbReference>
<evidence type="ECO:0000256" key="4">
    <source>
        <dbReference type="ARBA" id="ARBA00023277"/>
    </source>
</evidence>
<reference evidence="8" key="1">
    <citation type="submission" date="2021-12" db="EMBL/GenBank/DDBJ databases">
        <title>Novel species in genus Dyadobacter.</title>
        <authorList>
            <person name="Ma C."/>
        </authorList>
    </citation>
    <scope>NUCLEOTIDE SEQUENCE</scope>
    <source>
        <strain evidence="8">LJ419</strain>
    </source>
</reference>
<organism evidence="8 9">
    <name type="scientific">Dyadobacter chenwenxiniae</name>
    <dbReference type="NCBI Taxonomy" id="2906456"/>
    <lineage>
        <taxon>Bacteria</taxon>
        <taxon>Pseudomonadati</taxon>
        <taxon>Bacteroidota</taxon>
        <taxon>Cytophagia</taxon>
        <taxon>Cytophagales</taxon>
        <taxon>Spirosomataceae</taxon>
        <taxon>Dyadobacter</taxon>
    </lineage>
</organism>
<dbReference type="InterPro" id="IPR052176">
    <property type="entry name" value="Glycosyl_Hydrlase_43_Enz"/>
</dbReference>
<dbReference type="Proteomes" id="UP001139000">
    <property type="component" value="Unassembled WGS sequence"/>
</dbReference>
<keyword evidence="2" id="KW-0624">Polysaccharide degradation</keyword>
<comment type="caution">
    <text evidence="8">The sequence shown here is derived from an EMBL/GenBank/DDBJ whole genome shotgun (WGS) entry which is preliminary data.</text>
</comment>